<feature type="signal peptide" evidence="1">
    <location>
        <begin position="1"/>
        <end position="25"/>
    </location>
</feature>
<accession>A0A7M5VGA2</accession>
<dbReference type="AlphaFoldDB" id="A0A7M5VGA2"/>
<sequence length="111" mass="12611">MIGNSLMKTVAILVLLSCLMERTGAKPSAMKFLKFKCNYKCMTDFDMCVSLITTMPMYVICYRAQGICKRSCKRDFGKKTKRSVGDYHAPETTVSPTLRHAKKLAHQKVHK</sequence>
<dbReference type="Proteomes" id="UP000594262">
    <property type="component" value="Unplaced"/>
</dbReference>
<keyword evidence="3" id="KW-1185">Reference proteome</keyword>
<name>A0A7M5VGA2_9CNID</name>
<evidence type="ECO:0000256" key="1">
    <source>
        <dbReference type="SAM" id="SignalP"/>
    </source>
</evidence>
<protein>
    <recommendedName>
        <fullName evidence="4">Cnidarian restricted protein</fullName>
    </recommendedName>
</protein>
<dbReference type="EnsemblMetazoa" id="CLYHEMT010566.1">
    <property type="protein sequence ID" value="CLYHEMP010566.1"/>
    <property type="gene ID" value="CLYHEMG010566"/>
</dbReference>
<feature type="chain" id="PRO_5029885451" description="Cnidarian restricted protein" evidence="1">
    <location>
        <begin position="26"/>
        <end position="111"/>
    </location>
</feature>
<keyword evidence="1" id="KW-0732">Signal</keyword>
<proteinExistence type="predicted"/>
<organism evidence="2 3">
    <name type="scientific">Clytia hemisphaerica</name>
    <dbReference type="NCBI Taxonomy" id="252671"/>
    <lineage>
        <taxon>Eukaryota</taxon>
        <taxon>Metazoa</taxon>
        <taxon>Cnidaria</taxon>
        <taxon>Hydrozoa</taxon>
        <taxon>Hydroidolina</taxon>
        <taxon>Leptothecata</taxon>
        <taxon>Obeliida</taxon>
        <taxon>Clytiidae</taxon>
        <taxon>Clytia</taxon>
    </lineage>
</organism>
<evidence type="ECO:0000313" key="2">
    <source>
        <dbReference type="EnsemblMetazoa" id="CLYHEMP010566.1"/>
    </source>
</evidence>
<reference evidence="2" key="1">
    <citation type="submission" date="2021-01" db="UniProtKB">
        <authorList>
            <consortium name="EnsemblMetazoa"/>
        </authorList>
    </citation>
    <scope>IDENTIFICATION</scope>
</reference>
<evidence type="ECO:0000313" key="3">
    <source>
        <dbReference type="Proteomes" id="UP000594262"/>
    </source>
</evidence>
<evidence type="ECO:0008006" key="4">
    <source>
        <dbReference type="Google" id="ProtNLM"/>
    </source>
</evidence>